<dbReference type="Gene3D" id="2.115.10.20">
    <property type="entry name" value="Glycosyl hydrolase domain, family 43"/>
    <property type="match status" value="1"/>
</dbReference>
<reference evidence="3" key="1">
    <citation type="journal article" date="2020" name="J. Eukaryot. Microbiol.">
        <title>De novo Sequencing, Assembly and Annotation of the Transcriptome for the Free-Living Testate Amoeba Arcella intermedia.</title>
        <authorList>
            <person name="Ribeiro G.M."/>
            <person name="Porfirio-Sousa A.L."/>
            <person name="Maurer-Alcala X.X."/>
            <person name="Katz L.A."/>
            <person name="Lahr D.J.G."/>
        </authorList>
    </citation>
    <scope>NUCLEOTIDE SEQUENCE</scope>
</reference>
<keyword evidence="2" id="KW-0808">Transferase</keyword>
<dbReference type="SUPFAM" id="SSF75005">
    <property type="entry name" value="Arabinanase/levansucrase/invertase"/>
    <property type="match status" value="1"/>
</dbReference>
<evidence type="ECO:0000256" key="2">
    <source>
        <dbReference type="ARBA" id="ARBA00022679"/>
    </source>
</evidence>
<dbReference type="PANTHER" id="PTHR34106:SF5">
    <property type="entry name" value="GLYCOSIDASE"/>
    <property type="match status" value="1"/>
</dbReference>
<proteinExistence type="predicted"/>
<keyword evidence="1" id="KW-0328">Glycosyltransferase</keyword>
<dbReference type="GO" id="GO:0016757">
    <property type="term" value="F:glycosyltransferase activity"/>
    <property type="evidence" value="ECO:0007669"/>
    <property type="project" value="UniProtKB-KW"/>
</dbReference>
<evidence type="ECO:0000313" key="3">
    <source>
        <dbReference type="EMBL" id="NDV33354.1"/>
    </source>
</evidence>
<organism evidence="3">
    <name type="scientific">Arcella intermedia</name>
    <dbReference type="NCBI Taxonomy" id="1963864"/>
    <lineage>
        <taxon>Eukaryota</taxon>
        <taxon>Amoebozoa</taxon>
        <taxon>Tubulinea</taxon>
        <taxon>Elardia</taxon>
        <taxon>Arcellinida</taxon>
        <taxon>Sphaerothecina</taxon>
        <taxon>Arcellidae</taxon>
        <taxon>Arcella</taxon>
    </lineage>
</organism>
<protein>
    <recommendedName>
        <fullName evidence="4">Glycosyl hydrolase family 32 N-terminal domain-containing protein</fullName>
    </recommendedName>
</protein>
<dbReference type="EMBL" id="GIBP01004385">
    <property type="protein sequence ID" value="NDV33354.1"/>
    <property type="molecule type" value="Transcribed_RNA"/>
</dbReference>
<dbReference type="AlphaFoldDB" id="A0A6B2L8N7"/>
<dbReference type="Pfam" id="PF04041">
    <property type="entry name" value="Glyco_hydro_130"/>
    <property type="match status" value="1"/>
</dbReference>
<name>A0A6B2L8N7_9EUKA</name>
<evidence type="ECO:0000256" key="1">
    <source>
        <dbReference type="ARBA" id="ARBA00022676"/>
    </source>
</evidence>
<evidence type="ECO:0008006" key="4">
    <source>
        <dbReference type="Google" id="ProtNLM"/>
    </source>
</evidence>
<accession>A0A6B2L8N7</accession>
<sequence length="340" mass="37687">MFSLVQSYNVKFDRVSGSLPVISNQDHTSTFKWNYNSAVSPSNNGGFGLVVRCQDQENPNDPYSVTPSKLAYVELQGPLNLNNITFTNLTADSVVLEPDGPEEAYGTEDPRIVYRERTGEYFMLYSAVQAQPSVIPRLALAVSKTPQVKGSWKRYGPLFPQEKNSKSGAMLIRDGFPGPHYLFFGDSSLYPGLQTATSTDLLHWDIQPQLLLQTRKNYFDSALVEAGPMPLPLSDGNYLFIYNSARHGFPSIKPGWDLQYNVGWVILDKDDPTKILQRSDEPILSPELGWEKGDAPYLGLTPNVVFLEGWIPLPSQNNTFLAFYGGADSVMGAGIITVTT</sequence>
<dbReference type="InterPro" id="IPR023296">
    <property type="entry name" value="Glyco_hydro_beta-prop_sf"/>
</dbReference>
<dbReference type="PANTHER" id="PTHR34106">
    <property type="entry name" value="GLYCOSIDASE"/>
    <property type="match status" value="1"/>
</dbReference>
<dbReference type="InterPro" id="IPR007184">
    <property type="entry name" value="Mannoside_phosphorylase"/>
</dbReference>